<dbReference type="HOGENOM" id="CLU_1377193_0_0_0"/>
<keyword evidence="2" id="KW-1185">Reference proteome</keyword>
<dbReference type="EMBL" id="BX294151">
    <property type="protein sequence ID" value="CAD78946.1"/>
    <property type="molecule type" value="Genomic_DNA"/>
</dbReference>
<gene>
    <name evidence="1" type="ordered locus">RB10563</name>
</gene>
<evidence type="ECO:0000313" key="2">
    <source>
        <dbReference type="Proteomes" id="UP000001025"/>
    </source>
</evidence>
<evidence type="ECO:0000313" key="1">
    <source>
        <dbReference type="EMBL" id="CAD78946.1"/>
    </source>
</evidence>
<organism evidence="1 2">
    <name type="scientific">Rhodopirellula baltica (strain DSM 10527 / NCIMB 13988 / SH1)</name>
    <dbReference type="NCBI Taxonomy" id="243090"/>
    <lineage>
        <taxon>Bacteria</taxon>
        <taxon>Pseudomonadati</taxon>
        <taxon>Planctomycetota</taxon>
        <taxon>Planctomycetia</taxon>
        <taxon>Pirellulales</taxon>
        <taxon>Pirellulaceae</taxon>
        <taxon>Rhodopirellula</taxon>
    </lineage>
</organism>
<accession>Q7UET8</accession>
<dbReference type="KEGG" id="rba:RB10563"/>
<dbReference type="AlphaFoldDB" id="Q7UET8"/>
<reference evidence="1 2" key="1">
    <citation type="journal article" date="2003" name="Proc. Natl. Acad. Sci. U.S.A.">
        <title>Complete genome sequence of the marine planctomycete Pirellula sp. strain 1.</title>
        <authorList>
            <person name="Gloeckner F.O."/>
            <person name="Kube M."/>
            <person name="Bauer M."/>
            <person name="Teeling H."/>
            <person name="Lombardot T."/>
            <person name="Ludwig W."/>
            <person name="Gade D."/>
            <person name="Beck A."/>
            <person name="Borzym K."/>
            <person name="Heitmann K."/>
            <person name="Rabus R."/>
            <person name="Schlesner H."/>
            <person name="Amann R."/>
            <person name="Reinhardt R."/>
        </authorList>
    </citation>
    <scope>NUCLEOTIDE SEQUENCE [LARGE SCALE GENOMIC DNA]</scope>
    <source>
        <strain evidence="2">DSM 10527 / NCIMB 13988 / SH1</strain>
    </source>
</reference>
<dbReference type="EnsemblBacteria" id="CAD78946">
    <property type="protein sequence ID" value="CAD78946"/>
    <property type="gene ID" value="RB10563"/>
</dbReference>
<sequence length="198" mass="22147">MSVPGCRCGTHSVAARRIYESACRRTASPRSNGLNLPNQGENCLGLVDSTSLLHEFGTRLQRFHADRTRRWCWRGWRVWRRCRFRDGCDLAAAFRRSGLLCRLALFLRPNVSDILVFDAVFFQSGNDFRVPSLGMSLNVATDSLAFAHSGRIRIRRRSSVVAGIGNGAFRGGSVDQIGLGRIHERSLLAIFGQIRTSH</sequence>
<dbReference type="Proteomes" id="UP000001025">
    <property type="component" value="Chromosome"/>
</dbReference>
<dbReference type="InParanoid" id="Q7UET8"/>
<proteinExistence type="predicted"/>
<name>Q7UET8_RHOBA</name>
<protein>
    <submittedName>
        <fullName evidence="1">Uncharacterized protein</fullName>
    </submittedName>
</protein>
<dbReference type="STRING" id="243090.RB10563"/>